<keyword evidence="1" id="KW-0238">DNA-binding</keyword>
<evidence type="ECO:0000259" key="4">
    <source>
        <dbReference type="PROSITE" id="PS51736"/>
    </source>
</evidence>
<dbReference type="PANTHER" id="PTHR30461:SF2">
    <property type="entry name" value="SERINE RECOMBINASE PINE-RELATED"/>
    <property type="match status" value="1"/>
</dbReference>
<dbReference type="PROSITE" id="PS51736">
    <property type="entry name" value="RECOMBINASES_3"/>
    <property type="match status" value="1"/>
</dbReference>
<feature type="domain" description="Resolvase/invertase-type recombinase catalytic" evidence="4">
    <location>
        <begin position="11"/>
        <end position="157"/>
    </location>
</feature>
<evidence type="ECO:0000256" key="3">
    <source>
        <dbReference type="SAM" id="Coils"/>
    </source>
</evidence>
<keyword evidence="2" id="KW-0233">DNA recombination</keyword>
<reference evidence="5 6" key="1">
    <citation type="submission" date="2022-03" db="EMBL/GenBank/DDBJ databases">
        <title>Streptomyces yunnanensis P86,complete genome.</title>
        <authorList>
            <person name="Chen S."/>
            <person name="Zhang Q."/>
        </authorList>
    </citation>
    <scope>NUCLEOTIDE SEQUENCE [LARGE SCALE GENOMIC DNA]</scope>
    <source>
        <strain evidence="5 6">P86</strain>
    </source>
</reference>
<sequence length="582" mass="67931">MVDVRDKPRRKGRGYIRVSKKRRDMISPEIQQDEIDLLAERENIEQVAEPLQDLGLSGREFEERQINKLVEDVEARLIDVVLLWKWSRFGRNTLQSLLNIQRIYDAGGDVRAATEDFDGRTSVGRLQITQMLGWAQFQSDQIGENWQSAHKYRRKKGLPHSGFKTFGYKICFTCPPNEPGERRNKCNECREGIQKLDPATKDVLAEVWRRFTFQNEPMKRICDDLWERGYRTESGERITPTQMYKWLDSGFSLGWVRWRSKEKILQDKKVVREGRKNYYRSSRPEYFDVWVTGAHEPVIKDPNEREILWLTYLSKRFGSPQLPKSHHDPKYSISGLARCTGLRLFEITRERGKWKHAVCGRNEGAFSRGKERIEQYPPLPNGDRNPHTVYFRCTHGALYKDCTGSGSIGVARAERELLDWLTQQAKGAASVDEKMATARDQFALKGSADEQEEVAKQLKELDEESSRLVRGYTKGIIDEDKYVEEKQRIESEISEARERLERSSGKVVTLRPAQARFLGLIEEWEHMTYSRKRQALSTVISHFWVYRDRRRSKPRIRVVPLWAEEHDRLAPPSPVHPSDEAD</sequence>
<dbReference type="RefSeq" id="WP_275309977.1">
    <property type="nucleotide sequence ID" value="NZ_CP095749.1"/>
</dbReference>
<evidence type="ECO:0000256" key="1">
    <source>
        <dbReference type="ARBA" id="ARBA00023125"/>
    </source>
</evidence>
<dbReference type="CDD" id="cd00338">
    <property type="entry name" value="Ser_Recombinase"/>
    <property type="match status" value="1"/>
</dbReference>
<keyword evidence="6" id="KW-1185">Reference proteome</keyword>
<feature type="coiled-coil region" evidence="3">
    <location>
        <begin position="444"/>
        <end position="506"/>
    </location>
</feature>
<dbReference type="InterPro" id="IPR036162">
    <property type="entry name" value="Resolvase-like_N_sf"/>
</dbReference>
<dbReference type="PANTHER" id="PTHR30461">
    <property type="entry name" value="DNA-INVERTASE FROM LAMBDOID PROPHAGE"/>
    <property type="match status" value="1"/>
</dbReference>
<evidence type="ECO:0000313" key="5">
    <source>
        <dbReference type="EMBL" id="WEB43631.1"/>
    </source>
</evidence>
<proteinExistence type="predicted"/>
<name>A0ABY8AJ28_9ACTN</name>
<dbReference type="Pfam" id="PF07508">
    <property type="entry name" value="Recombinase"/>
    <property type="match status" value="1"/>
</dbReference>
<protein>
    <submittedName>
        <fullName evidence="5">Recombinase family protein</fullName>
    </submittedName>
</protein>
<dbReference type="InterPro" id="IPR011109">
    <property type="entry name" value="DNA_bind_recombinase_dom"/>
</dbReference>
<dbReference type="SMART" id="SM00857">
    <property type="entry name" value="Resolvase"/>
    <property type="match status" value="1"/>
</dbReference>
<dbReference type="Gene3D" id="3.40.50.1390">
    <property type="entry name" value="Resolvase, N-terminal catalytic domain"/>
    <property type="match status" value="1"/>
</dbReference>
<dbReference type="Proteomes" id="UP001218629">
    <property type="component" value="Chromosome"/>
</dbReference>
<dbReference type="InterPro" id="IPR038109">
    <property type="entry name" value="DNA_bind_recomb_sf"/>
</dbReference>
<evidence type="ECO:0000256" key="2">
    <source>
        <dbReference type="ARBA" id="ARBA00023172"/>
    </source>
</evidence>
<evidence type="ECO:0000313" key="6">
    <source>
        <dbReference type="Proteomes" id="UP001218629"/>
    </source>
</evidence>
<dbReference type="SUPFAM" id="SSF53041">
    <property type="entry name" value="Resolvase-like"/>
    <property type="match status" value="1"/>
</dbReference>
<dbReference type="EMBL" id="CP095749">
    <property type="protein sequence ID" value="WEB43631.1"/>
    <property type="molecule type" value="Genomic_DNA"/>
</dbReference>
<gene>
    <name evidence="5" type="ORF">MOV08_33035</name>
</gene>
<dbReference type="Pfam" id="PF00239">
    <property type="entry name" value="Resolvase"/>
    <property type="match status" value="1"/>
</dbReference>
<keyword evidence="3" id="KW-0175">Coiled coil</keyword>
<dbReference type="InterPro" id="IPR006119">
    <property type="entry name" value="Resolv_N"/>
</dbReference>
<accession>A0ABY8AJ28</accession>
<organism evidence="5 6">
    <name type="scientific">Streptomyces yunnanensis</name>
    <dbReference type="NCBI Taxonomy" id="156453"/>
    <lineage>
        <taxon>Bacteria</taxon>
        <taxon>Bacillati</taxon>
        <taxon>Actinomycetota</taxon>
        <taxon>Actinomycetes</taxon>
        <taxon>Kitasatosporales</taxon>
        <taxon>Streptomycetaceae</taxon>
        <taxon>Streptomyces</taxon>
    </lineage>
</organism>
<dbReference type="Gene3D" id="3.90.1750.20">
    <property type="entry name" value="Putative Large Serine Recombinase, Chain B, Domain 2"/>
    <property type="match status" value="1"/>
</dbReference>
<dbReference type="InterPro" id="IPR050639">
    <property type="entry name" value="SSR_resolvase"/>
</dbReference>